<name>A0A2G3AJL5_CAPAN</name>
<dbReference type="Pfam" id="PF09425">
    <property type="entry name" value="Jas_motif"/>
    <property type="match status" value="1"/>
</dbReference>
<keyword evidence="3" id="KW-1185">Reference proteome</keyword>
<sequence length="213" mass="23974">MNTVAEMRMLHWMCGLTRGNEIIREKVRVTSVEDKVRKVRLRWFGHVMRSDTDAPVHSYVDSVIWKIDSTGSGNVVPAEKSASPRNPLMPRVDYSPLPVFSPSSRFCCGLESDAKIAPLTIFYNGTVAIFYVSKDKAEDILKFAERSKIMDAFSSKKQLTVETLSGDLPLARRNSLLRFLERRKERLTMVSPHSLPQSPIYGSLGHTASGNKN</sequence>
<dbReference type="Gramene" id="PHT94427">
    <property type="protein sequence ID" value="PHT94427"/>
    <property type="gene ID" value="T459_02309"/>
</dbReference>
<evidence type="ECO:0000313" key="2">
    <source>
        <dbReference type="EMBL" id="PHT94427.1"/>
    </source>
</evidence>
<evidence type="ECO:0000259" key="1">
    <source>
        <dbReference type="PROSITE" id="PS51320"/>
    </source>
</evidence>
<feature type="domain" description="Tify" evidence="1">
    <location>
        <begin position="112"/>
        <end position="146"/>
    </location>
</feature>
<proteinExistence type="predicted"/>
<organism evidence="2 3">
    <name type="scientific">Capsicum annuum</name>
    <name type="common">Capsicum pepper</name>
    <dbReference type="NCBI Taxonomy" id="4072"/>
    <lineage>
        <taxon>Eukaryota</taxon>
        <taxon>Viridiplantae</taxon>
        <taxon>Streptophyta</taxon>
        <taxon>Embryophyta</taxon>
        <taxon>Tracheophyta</taxon>
        <taxon>Spermatophyta</taxon>
        <taxon>Magnoliopsida</taxon>
        <taxon>eudicotyledons</taxon>
        <taxon>Gunneridae</taxon>
        <taxon>Pentapetalae</taxon>
        <taxon>asterids</taxon>
        <taxon>lamiids</taxon>
        <taxon>Solanales</taxon>
        <taxon>Solanaceae</taxon>
        <taxon>Solanoideae</taxon>
        <taxon>Capsiceae</taxon>
        <taxon>Capsicum</taxon>
    </lineage>
</organism>
<evidence type="ECO:0000313" key="3">
    <source>
        <dbReference type="Proteomes" id="UP000222542"/>
    </source>
</evidence>
<dbReference type="InterPro" id="IPR010399">
    <property type="entry name" value="Tify_dom"/>
</dbReference>
<dbReference type="SMART" id="SM00979">
    <property type="entry name" value="TIFY"/>
    <property type="match status" value="1"/>
</dbReference>
<dbReference type="Proteomes" id="UP000222542">
    <property type="component" value="Unassembled WGS sequence"/>
</dbReference>
<dbReference type="PROSITE" id="PS51320">
    <property type="entry name" value="TIFY"/>
    <property type="match status" value="1"/>
</dbReference>
<dbReference type="Pfam" id="PF06200">
    <property type="entry name" value="tify"/>
    <property type="match status" value="1"/>
</dbReference>
<dbReference type="InterPro" id="IPR018467">
    <property type="entry name" value="CCT_CS"/>
</dbReference>
<dbReference type="EMBL" id="AYRZ02000001">
    <property type="protein sequence ID" value="PHT94427.1"/>
    <property type="molecule type" value="Genomic_DNA"/>
</dbReference>
<dbReference type="SMR" id="A0A2G3AJL5"/>
<accession>A0A2G3AJL5</accession>
<protein>
    <recommendedName>
        <fullName evidence="1">Tify domain-containing protein</fullName>
    </recommendedName>
</protein>
<reference evidence="2 3" key="1">
    <citation type="journal article" date="2014" name="Nat. Genet.">
        <title>Genome sequence of the hot pepper provides insights into the evolution of pungency in Capsicum species.</title>
        <authorList>
            <person name="Kim S."/>
            <person name="Park M."/>
            <person name="Yeom S.I."/>
            <person name="Kim Y.M."/>
            <person name="Lee J.M."/>
            <person name="Lee H.A."/>
            <person name="Seo E."/>
            <person name="Choi J."/>
            <person name="Cheong K."/>
            <person name="Kim K.T."/>
            <person name="Jung K."/>
            <person name="Lee G.W."/>
            <person name="Oh S.K."/>
            <person name="Bae C."/>
            <person name="Kim S.B."/>
            <person name="Lee H.Y."/>
            <person name="Kim S.Y."/>
            <person name="Kim M.S."/>
            <person name="Kang B.C."/>
            <person name="Jo Y.D."/>
            <person name="Yang H.B."/>
            <person name="Jeong H.J."/>
            <person name="Kang W.H."/>
            <person name="Kwon J.K."/>
            <person name="Shin C."/>
            <person name="Lim J.Y."/>
            <person name="Park J.H."/>
            <person name="Huh J.H."/>
            <person name="Kim J.S."/>
            <person name="Kim B.D."/>
            <person name="Cohen O."/>
            <person name="Paran I."/>
            <person name="Suh M.C."/>
            <person name="Lee S.B."/>
            <person name="Kim Y.K."/>
            <person name="Shin Y."/>
            <person name="Noh S.J."/>
            <person name="Park J."/>
            <person name="Seo Y.S."/>
            <person name="Kwon S.Y."/>
            <person name="Kim H.A."/>
            <person name="Park J.M."/>
            <person name="Kim H.J."/>
            <person name="Choi S.B."/>
            <person name="Bosland P.W."/>
            <person name="Reeves G."/>
            <person name="Jo S.H."/>
            <person name="Lee B.W."/>
            <person name="Cho H.T."/>
            <person name="Choi H.S."/>
            <person name="Lee M.S."/>
            <person name="Yu Y."/>
            <person name="Do Choi Y."/>
            <person name="Park B.S."/>
            <person name="van Deynze A."/>
            <person name="Ashrafi H."/>
            <person name="Hill T."/>
            <person name="Kim W.T."/>
            <person name="Pai H.S."/>
            <person name="Ahn H.K."/>
            <person name="Yeam I."/>
            <person name="Giovannoni J.J."/>
            <person name="Rose J.K."/>
            <person name="Sorensen I."/>
            <person name="Lee S.J."/>
            <person name="Kim R.W."/>
            <person name="Choi I.Y."/>
            <person name="Choi B.S."/>
            <person name="Lim J.S."/>
            <person name="Lee Y.H."/>
            <person name="Choi D."/>
        </authorList>
    </citation>
    <scope>NUCLEOTIDE SEQUENCE [LARGE SCALE GENOMIC DNA]</scope>
    <source>
        <strain evidence="3">cv. CM334</strain>
    </source>
</reference>
<dbReference type="PANTHER" id="PTHR38146:SF8">
    <property type="entry name" value="TIFY DOMAIN-CONTAINING PROTEIN"/>
    <property type="match status" value="1"/>
</dbReference>
<dbReference type="STRING" id="4072.A0A2G3AJL5"/>
<gene>
    <name evidence="2" type="ORF">T459_02309</name>
</gene>
<dbReference type="AlphaFoldDB" id="A0A2G3AJL5"/>
<comment type="caution">
    <text evidence="2">The sequence shown here is derived from an EMBL/GenBank/DDBJ whole genome shotgun (WGS) entry which is preliminary data.</text>
</comment>
<reference evidence="2 3" key="2">
    <citation type="journal article" date="2017" name="Genome Biol.">
        <title>New reference genome sequences of hot pepper reveal the massive evolution of plant disease-resistance genes by retroduplication.</title>
        <authorList>
            <person name="Kim S."/>
            <person name="Park J."/>
            <person name="Yeom S.I."/>
            <person name="Kim Y.M."/>
            <person name="Seo E."/>
            <person name="Kim K.T."/>
            <person name="Kim M.S."/>
            <person name="Lee J.M."/>
            <person name="Cheong K."/>
            <person name="Shin H.S."/>
            <person name="Kim S.B."/>
            <person name="Han K."/>
            <person name="Lee J."/>
            <person name="Park M."/>
            <person name="Lee H.A."/>
            <person name="Lee H.Y."/>
            <person name="Lee Y."/>
            <person name="Oh S."/>
            <person name="Lee J.H."/>
            <person name="Choi E."/>
            <person name="Choi E."/>
            <person name="Lee S.E."/>
            <person name="Jeon J."/>
            <person name="Kim H."/>
            <person name="Choi G."/>
            <person name="Song H."/>
            <person name="Lee J."/>
            <person name="Lee S.C."/>
            <person name="Kwon J.K."/>
            <person name="Lee H.Y."/>
            <person name="Koo N."/>
            <person name="Hong Y."/>
            <person name="Kim R.W."/>
            <person name="Kang W.H."/>
            <person name="Huh J.H."/>
            <person name="Kang B.C."/>
            <person name="Yang T.J."/>
            <person name="Lee Y.H."/>
            <person name="Bennetzen J.L."/>
            <person name="Choi D."/>
        </authorList>
    </citation>
    <scope>NUCLEOTIDE SEQUENCE [LARGE SCALE GENOMIC DNA]</scope>
    <source>
        <strain evidence="3">cv. CM334</strain>
    </source>
</reference>
<dbReference type="PANTHER" id="PTHR38146">
    <property type="entry name" value="30S RIBOSOMAL PROTEIN S12, CHLOROPLASTIC"/>
    <property type="match status" value="1"/>
</dbReference>